<evidence type="ECO:0000256" key="12">
    <source>
        <dbReference type="HAMAP-Rule" id="MF_00176"/>
    </source>
</evidence>
<dbReference type="HAMAP" id="MF_00176">
    <property type="entry name" value="Ser_tRNA_synth_type1"/>
    <property type="match status" value="1"/>
</dbReference>
<evidence type="ECO:0000313" key="18">
    <source>
        <dbReference type="Proteomes" id="UP000051412"/>
    </source>
</evidence>
<comment type="catalytic activity">
    <reaction evidence="11 12">
        <text>tRNA(Ser) + L-serine + ATP = L-seryl-tRNA(Ser) + AMP + diphosphate + H(+)</text>
        <dbReference type="Rhea" id="RHEA:12292"/>
        <dbReference type="Rhea" id="RHEA-COMP:9669"/>
        <dbReference type="Rhea" id="RHEA-COMP:9703"/>
        <dbReference type="ChEBI" id="CHEBI:15378"/>
        <dbReference type="ChEBI" id="CHEBI:30616"/>
        <dbReference type="ChEBI" id="CHEBI:33019"/>
        <dbReference type="ChEBI" id="CHEBI:33384"/>
        <dbReference type="ChEBI" id="CHEBI:78442"/>
        <dbReference type="ChEBI" id="CHEBI:78533"/>
        <dbReference type="ChEBI" id="CHEBI:456215"/>
        <dbReference type="EC" id="6.1.1.11"/>
    </reaction>
</comment>
<evidence type="ECO:0000256" key="1">
    <source>
        <dbReference type="ARBA" id="ARBA00004496"/>
    </source>
</evidence>
<comment type="subunit">
    <text evidence="12">Homodimer. The tRNA molecule binds across the dimer.</text>
</comment>
<dbReference type="GO" id="GO:0004828">
    <property type="term" value="F:serine-tRNA ligase activity"/>
    <property type="evidence" value="ECO:0007669"/>
    <property type="project" value="UniProtKB-UniRule"/>
</dbReference>
<dbReference type="Pfam" id="PF00587">
    <property type="entry name" value="tRNA-synt_2b"/>
    <property type="match status" value="1"/>
</dbReference>
<dbReference type="PIRSF" id="PIRSF001529">
    <property type="entry name" value="Ser-tRNA-synth_IIa"/>
    <property type="match status" value="1"/>
</dbReference>
<dbReference type="GO" id="GO:0005524">
    <property type="term" value="F:ATP binding"/>
    <property type="evidence" value="ECO:0007669"/>
    <property type="project" value="UniProtKB-UniRule"/>
</dbReference>
<evidence type="ECO:0000256" key="4">
    <source>
        <dbReference type="ARBA" id="ARBA00022490"/>
    </source>
</evidence>
<dbReference type="SUPFAM" id="SSF46589">
    <property type="entry name" value="tRNA-binding arm"/>
    <property type="match status" value="1"/>
</dbReference>
<evidence type="ECO:0000256" key="13">
    <source>
        <dbReference type="PIRSR" id="PIRSR001529-1"/>
    </source>
</evidence>
<dbReference type="PRINTS" id="PR00981">
    <property type="entry name" value="TRNASYNTHSER"/>
</dbReference>
<dbReference type="GO" id="GO:0016740">
    <property type="term" value="F:transferase activity"/>
    <property type="evidence" value="ECO:0007669"/>
    <property type="project" value="UniProtKB-ARBA"/>
</dbReference>
<dbReference type="Gene3D" id="1.10.287.40">
    <property type="entry name" value="Serine-tRNA synthetase, tRNA binding domain"/>
    <property type="match status" value="1"/>
</dbReference>
<name>A0A0R1XKF3_9LACO</name>
<dbReference type="InterPro" id="IPR033729">
    <property type="entry name" value="SerRS_core"/>
</dbReference>
<dbReference type="RefSeq" id="WP_047768725.1">
    <property type="nucleotide sequence ID" value="NZ_AZGM01000042.1"/>
</dbReference>
<reference evidence="17 18" key="1">
    <citation type="journal article" date="2015" name="Genome Announc.">
        <title>Expanding the biotechnology potential of lactobacilli through comparative genomics of 213 strains and associated genera.</title>
        <authorList>
            <person name="Sun Z."/>
            <person name="Harris H.M."/>
            <person name="McCann A."/>
            <person name="Guo C."/>
            <person name="Argimon S."/>
            <person name="Zhang W."/>
            <person name="Yang X."/>
            <person name="Jeffery I.B."/>
            <person name="Cooney J.C."/>
            <person name="Kagawa T.F."/>
            <person name="Liu W."/>
            <person name="Song Y."/>
            <person name="Salvetti E."/>
            <person name="Wrobel A."/>
            <person name="Rasinkangas P."/>
            <person name="Parkhill J."/>
            <person name="Rea M.C."/>
            <person name="O'Sullivan O."/>
            <person name="Ritari J."/>
            <person name="Douillard F.P."/>
            <person name="Paul Ross R."/>
            <person name="Yang R."/>
            <person name="Briner A.E."/>
            <person name="Felis G.E."/>
            <person name="de Vos W.M."/>
            <person name="Barrangou R."/>
            <person name="Klaenhammer T.R."/>
            <person name="Caufield P.W."/>
            <person name="Cui Y."/>
            <person name="Zhang H."/>
            <person name="O'Toole P.W."/>
        </authorList>
    </citation>
    <scope>NUCLEOTIDE SEQUENCE [LARGE SCALE GENOMIC DNA]</scope>
    <source>
        <strain evidence="17 18">DSM 6035</strain>
    </source>
</reference>
<dbReference type="PROSITE" id="PS50862">
    <property type="entry name" value="AA_TRNA_LIGASE_II"/>
    <property type="match status" value="1"/>
</dbReference>
<dbReference type="NCBIfam" id="TIGR00414">
    <property type="entry name" value="serS"/>
    <property type="match status" value="1"/>
</dbReference>
<evidence type="ECO:0000256" key="5">
    <source>
        <dbReference type="ARBA" id="ARBA00022598"/>
    </source>
</evidence>
<evidence type="ECO:0000256" key="6">
    <source>
        <dbReference type="ARBA" id="ARBA00022741"/>
    </source>
</evidence>
<evidence type="ECO:0000256" key="7">
    <source>
        <dbReference type="ARBA" id="ARBA00022840"/>
    </source>
</evidence>
<evidence type="ECO:0000256" key="11">
    <source>
        <dbReference type="ARBA" id="ARBA00048823"/>
    </source>
</evidence>
<dbReference type="InterPro" id="IPR045864">
    <property type="entry name" value="aa-tRNA-synth_II/BPL/LPL"/>
</dbReference>
<feature type="binding site" evidence="12 14">
    <location>
        <begin position="261"/>
        <end position="263"/>
    </location>
    <ligand>
        <name>ATP</name>
        <dbReference type="ChEBI" id="CHEBI:30616"/>
    </ligand>
</feature>
<evidence type="ECO:0000256" key="2">
    <source>
        <dbReference type="ARBA" id="ARBA00005045"/>
    </source>
</evidence>
<comment type="domain">
    <text evidence="12">Consists of two distinct domains, a catalytic core and a N-terminal extension that is involved in tRNA binding.</text>
</comment>
<dbReference type="SUPFAM" id="SSF55681">
    <property type="entry name" value="Class II aaRS and biotin synthetases"/>
    <property type="match status" value="1"/>
</dbReference>
<feature type="binding site" evidence="12">
    <location>
        <begin position="230"/>
        <end position="232"/>
    </location>
    <ligand>
        <name>L-serine</name>
        <dbReference type="ChEBI" id="CHEBI:33384"/>
    </ligand>
</feature>
<feature type="binding site" evidence="12">
    <location>
        <position position="383"/>
    </location>
    <ligand>
        <name>L-serine</name>
        <dbReference type="ChEBI" id="CHEBI:33384"/>
    </ligand>
</feature>
<dbReference type="InterPro" id="IPR006195">
    <property type="entry name" value="aa-tRNA-synth_II"/>
</dbReference>
<keyword evidence="7 12" id="KW-0067">ATP-binding</keyword>
<protein>
    <recommendedName>
        <fullName evidence="12">Serine--tRNA ligase</fullName>
        <ecNumber evidence="12">6.1.1.11</ecNumber>
    </recommendedName>
    <alternativeName>
        <fullName evidence="12">Seryl-tRNA synthetase</fullName>
        <shortName evidence="12">SerRS</shortName>
    </alternativeName>
    <alternativeName>
        <fullName evidence="12">Seryl-tRNA(Ser/Sec) synthetase</fullName>
    </alternativeName>
</protein>
<evidence type="ECO:0000256" key="9">
    <source>
        <dbReference type="ARBA" id="ARBA00023146"/>
    </source>
</evidence>
<evidence type="ECO:0000256" key="14">
    <source>
        <dbReference type="PIRSR" id="PIRSR001529-2"/>
    </source>
</evidence>
<comment type="caution">
    <text evidence="17">The sequence shown here is derived from an EMBL/GenBank/DDBJ whole genome shotgun (WGS) entry which is preliminary data.</text>
</comment>
<evidence type="ECO:0000256" key="3">
    <source>
        <dbReference type="ARBA" id="ARBA00010728"/>
    </source>
</evidence>
<dbReference type="GO" id="GO:0005737">
    <property type="term" value="C:cytoplasm"/>
    <property type="evidence" value="ECO:0007669"/>
    <property type="project" value="UniProtKB-SubCell"/>
</dbReference>
<comment type="catalytic activity">
    <reaction evidence="10 12">
        <text>tRNA(Sec) + L-serine + ATP = L-seryl-tRNA(Sec) + AMP + diphosphate + H(+)</text>
        <dbReference type="Rhea" id="RHEA:42580"/>
        <dbReference type="Rhea" id="RHEA-COMP:9742"/>
        <dbReference type="Rhea" id="RHEA-COMP:10128"/>
        <dbReference type="ChEBI" id="CHEBI:15378"/>
        <dbReference type="ChEBI" id="CHEBI:30616"/>
        <dbReference type="ChEBI" id="CHEBI:33019"/>
        <dbReference type="ChEBI" id="CHEBI:33384"/>
        <dbReference type="ChEBI" id="CHEBI:78442"/>
        <dbReference type="ChEBI" id="CHEBI:78533"/>
        <dbReference type="ChEBI" id="CHEBI:456215"/>
        <dbReference type="EC" id="6.1.1.11"/>
    </reaction>
</comment>
<feature type="region of interest" description="Disordered" evidence="15">
    <location>
        <begin position="48"/>
        <end position="68"/>
    </location>
</feature>
<keyword evidence="9 12" id="KW-0030">Aminoacyl-tRNA synthetase</keyword>
<dbReference type="UniPathway" id="UPA00906">
    <property type="reaction ID" value="UER00895"/>
</dbReference>
<feature type="binding site" evidence="13">
    <location>
        <position position="381"/>
    </location>
    <ligand>
        <name>L-serine</name>
        <dbReference type="ChEBI" id="CHEBI:33384"/>
    </ligand>
</feature>
<proteinExistence type="inferred from homology"/>
<dbReference type="Gene3D" id="3.30.930.10">
    <property type="entry name" value="Bira Bifunctional Protein, Domain 2"/>
    <property type="match status" value="1"/>
</dbReference>
<feature type="binding site" evidence="12 14">
    <location>
        <begin position="348"/>
        <end position="351"/>
    </location>
    <ligand>
        <name>ATP</name>
        <dbReference type="ChEBI" id="CHEBI:30616"/>
    </ligand>
</feature>
<evidence type="ECO:0000256" key="8">
    <source>
        <dbReference type="ARBA" id="ARBA00022917"/>
    </source>
</evidence>
<keyword evidence="8 12" id="KW-0648">Protein biosynthesis</keyword>
<dbReference type="InterPro" id="IPR002317">
    <property type="entry name" value="Ser-tRNA-ligase_type_1"/>
</dbReference>
<comment type="similarity">
    <text evidence="3 12">Belongs to the class-II aminoacyl-tRNA synthetase family. Type-1 seryl-tRNA synthetase subfamily.</text>
</comment>
<accession>A0A0R1XKF3</accession>
<dbReference type="InterPro" id="IPR002314">
    <property type="entry name" value="aa-tRNA-synt_IIb"/>
</dbReference>
<keyword evidence="5 12" id="KW-0436">Ligase</keyword>
<dbReference type="PATRIC" id="fig|1423782.4.peg.1801"/>
<dbReference type="PANTHER" id="PTHR43697">
    <property type="entry name" value="SERYL-TRNA SYNTHETASE"/>
    <property type="match status" value="1"/>
</dbReference>
<dbReference type="GO" id="GO:0006434">
    <property type="term" value="P:seryl-tRNA aminoacylation"/>
    <property type="evidence" value="ECO:0007669"/>
    <property type="project" value="UniProtKB-UniRule"/>
</dbReference>
<dbReference type="InterPro" id="IPR015866">
    <property type="entry name" value="Ser-tRNA-synth_1_N"/>
</dbReference>
<dbReference type="Proteomes" id="UP000051412">
    <property type="component" value="Unassembled WGS sequence"/>
</dbReference>
<feature type="binding site" evidence="13">
    <location>
        <position position="261"/>
    </location>
    <ligand>
        <name>L-serine</name>
        <dbReference type="ChEBI" id="CHEBI:33384"/>
    </ligand>
</feature>
<comment type="subcellular location">
    <subcellularLocation>
        <location evidence="1 12">Cytoplasm</location>
    </subcellularLocation>
</comment>
<comment type="pathway">
    <text evidence="2 12">Aminoacyl-tRNA biosynthesis; selenocysteinyl-tRNA(Sec) biosynthesis; L-seryl-tRNA(Sec) from L-serine and tRNA(Sec): step 1/1.</text>
</comment>
<dbReference type="CDD" id="cd00770">
    <property type="entry name" value="SerRS_core"/>
    <property type="match status" value="1"/>
</dbReference>
<feature type="domain" description="Aminoacyl-transfer RNA synthetases class-II family profile" evidence="16">
    <location>
        <begin position="173"/>
        <end position="408"/>
    </location>
</feature>
<dbReference type="STRING" id="1423782.FD32_GL001727"/>
<evidence type="ECO:0000256" key="10">
    <source>
        <dbReference type="ARBA" id="ARBA00047929"/>
    </source>
</evidence>
<evidence type="ECO:0000256" key="15">
    <source>
        <dbReference type="SAM" id="MobiDB-lite"/>
    </source>
</evidence>
<dbReference type="InterPro" id="IPR010978">
    <property type="entry name" value="tRNA-bd_arm"/>
</dbReference>
<sequence>MLDIKKMRQDPDFYKKKLGTRGVKPEEIDEVLDLDKKRRDLLQKTEALKAQRNEASEKIGEAKKKGENADEAIAQTRKLGADIKELDKKVDANDEKLHDLLAGIPNIPHDDVPVSLTEEGATELRKVGTIRKFDFEPKHHWDIGTNLGILDFDRAHKVSGARFVYYLGLGAQLERAVYNFMLDEHMKDGYTEVLPPYIVNAASMYGTGQYPKFRDSVYRVNGEDMTLIPTAEVPLTNYLRGEVIPTEELPVYVTALSPCFRSEAGAAGRDTRGLIRMHQFNKVEMVKYTKAEDSWDELEKMTANGENILKKLNIPYHVITLTTGDMSFTAAMTHDIELWMPAQNKYREVSSCSNCTDFQARRMHTQYRDENGNLQYVHTLNGSGLAVGRTVAAILENYQNEDGSVTIPNVLVPYMHGVTKITKENAVPFRNK</sequence>
<comment type="function">
    <text evidence="12">Catalyzes the attachment of serine to tRNA(Ser). Is also able to aminoacylate tRNA(Sec) with serine, to form the misacylated tRNA L-seryl-tRNA(Sec), which will be further converted into selenocysteinyl-tRNA(Sec).</text>
</comment>
<organism evidence="17 18">
    <name type="scientific">Limosilactobacillus panis DSM 6035</name>
    <dbReference type="NCBI Taxonomy" id="1423782"/>
    <lineage>
        <taxon>Bacteria</taxon>
        <taxon>Bacillati</taxon>
        <taxon>Bacillota</taxon>
        <taxon>Bacilli</taxon>
        <taxon>Lactobacillales</taxon>
        <taxon>Lactobacillaceae</taxon>
        <taxon>Limosilactobacillus</taxon>
    </lineage>
</organism>
<dbReference type="GO" id="GO:0140096">
    <property type="term" value="F:catalytic activity, acting on a protein"/>
    <property type="evidence" value="ECO:0007669"/>
    <property type="project" value="UniProtKB-ARBA"/>
</dbReference>
<dbReference type="EMBL" id="AZGM01000042">
    <property type="protein sequence ID" value="KRM28297.1"/>
    <property type="molecule type" value="Genomic_DNA"/>
</dbReference>
<gene>
    <name evidence="12" type="primary">serS</name>
    <name evidence="17" type="ORF">FD32_GL001727</name>
</gene>
<comment type="caution">
    <text evidence="12">Lacks conserved residue(s) required for the propagation of feature annotation.</text>
</comment>
<dbReference type="GO" id="GO:0016260">
    <property type="term" value="P:selenocysteine biosynthetic process"/>
    <property type="evidence" value="ECO:0007669"/>
    <property type="project" value="UniProtKB-UniRule"/>
</dbReference>
<feature type="binding site" evidence="13">
    <location>
        <position position="230"/>
    </location>
    <ligand>
        <name>L-serine</name>
        <dbReference type="ChEBI" id="CHEBI:33384"/>
    </ligand>
</feature>
<keyword evidence="4 12" id="KW-0963">Cytoplasm</keyword>
<dbReference type="InterPro" id="IPR042103">
    <property type="entry name" value="SerRS_1_N_sf"/>
</dbReference>
<dbReference type="Pfam" id="PF02403">
    <property type="entry name" value="Seryl_tRNA_N"/>
    <property type="match status" value="1"/>
</dbReference>
<feature type="binding site" evidence="12 13">
    <location>
        <position position="284"/>
    </location>
    <ligand>
        <name>L-serine</name>
        <dbReference type="ChEBI" id="CHEBI:33384"/>
    </ligand>
</feature>
<keyword evidence="18" id="KW-1185">Reference proteome</keyword>
<dbReference type="OrthoDB" id="9804647at2"/>
<dbReference type="AlphaFoldDB" id="A0A0R1XKF3"/>
<dbReference type="EC" id="6.1.1.11" evidence="12"/>
<evidence type="ECO:0000313" key="17">
    <source>
        <dbReference type="EMBL" id="KRM28297.1"/>
    </source>
</evidence>
<dbReference type="PANTHER" id="PTHR43697:SF1">
    <property type="entry name" value="SERINE--TRNA LIGASE"/>
    <property type="match status" value="1"/>
</dbReference>
<keyword evidence="6 12" id="KW-0547">Nucleotide-binding</keyword>
<evidence type="ECO:0000259" key="16">
    <source>
        <dbReference type="PROSITE" id="PS50862"/>
    </source>
</evidence>